<feature type="non-terminal residue" evidence="2">
    <location>
        <position position="1752"/>
    </location>
</feature>
<dbReference type="Gene3D" id="2.60.40.4270">
    <property type="entry name" value="Listeria-Bacteroides repeat domain"/>
    <property type="match status" value="3"/>
</dbReference>
<protein>
    <submittedName>
        <fullName evidence="2">Putative septum site-determining protein MinC</fullName>
    </submittedName>
</protein>
<organism evidence="2 3">
    <name type="scientific">Faecalitalea cylindroides ATCC 27803</name>
    <dbReference type="NCBI Taxonomy" id="649755"/>
    <lineage>
        <taxon>Bacteria</taxon>
        <taxon>Bacillati</taxon>
        <taxon>Bacillota</taxon>
        <taxon>Erysipelotrichia</taxon>
        <taxon>Erysipelotrichales</taxon>
        <taxon>Erysipelotrichaceae</taxon>
        <taxon>Faecalitalea</taxon>
    </lineage>
</organism>
<sequence length="1752" mass="192757">MGYRFIGWSLTNNGEVIDGNVTMPANQTSLYAVWRENTNASYTVVYMLESLTGGHDYITSKTGSGQVGAIIPTTGSLSITDNDWNNANIDPNGVERDTTKDEDVTITSDGQAVKTVYFNRKTFHVNFYLYVRNGFLDWEWQKQDNLTISAKYGEDVSSIWTDDAHSEYMWYTGRDQQTSVGAMSAMPAYDINRYGEESNTEPIYYMVEKVNSDRQYEEYTTGVLPRGWTINEGDIIEIPGFTYERMNTRNSTLYYTRNSYTITFENCVGIRNENLEYEEALANAKPNDDDIQPPATVDDDAVFAGWYTSPNFEEKVDWNSVMPSHNIQLYAKWENPEYTVKFETNGAGPIDPITVKKYESIEGQLPTPTKEGDEFLGWYTDENFNYPFIEETNIVENLTLYAKWKNASIVPYTIRYIDAETKESIAEDTNGNAELNSYVLVEPKPVEGYTANSGSSQKILTHSGQIFEVEYTKKPTWSFTIRYIDIETQQPIIKDSVQSVPDTTSQVVVQSPSVKEQSGLADYMIVSDPQMTVTKDQDGETVVFYYTKQTQSYLVNHQLQMPDGTYQTIETENQSANVGDYVTANPKTYEGYNCISTQYQRSGVVTSHGENEQGLVINVKYNRTNPITVDNYTDYYDGESHGLTINGTLIKNDLVTETIEYSENGQDWSTTAVTKKDVSTGASLDYTVYVRFVTTVKDNTYTSEPEQHSITINPRPVTIKAPDANKVYDGTPLNTWGQQADIIQSEEPLSLGFVGEEGFITYYYTGESTITAPGEEDNVINESTTEVDSNLKAGTLLRNYDISYSTGLLKVTELPDTEKFIATIQPHGREVTYNGKVQDSIGIDSTTFAKADGTSLQGYTISAANDAFKGSGTEAGNYDVTQQKDIIIYDSENNNVTDQFKLNILPAQLVIKQREITVNAASYTWDYDGDEHSLETWSVTVGTVADNQNLSATVKADTATGTIKEQGESADNIISNIVIRDASGADVTTNYDITPVNGVIRINPIDAEITAKIVIADKTTTYNGTIQKFSNLNGDDYTLSFEFKNEEDKIDTTGWHLINDEISTQGLYATTTAIPAVFANPTNLKVVDKNGDEVATAIPSVTQGSLTINKAPLTITAGSDLKEYDGTPLTSSEFSQEGLITSDKISLSTNGSQLKPGSSSNTVVEESVVIINQNIENGVNVTESYDIEFKPGTLTVTNNDKNSRKITITAGNASKVYNGTPLTQATFRIEGSTVGNDTINRGNIETIGSITTVGTVENVVDPSTVQIMNGNVNVTEAYTIEYNIGTLEVTQRPITFTGATDTHVYDGTWFANAGVSQTGTLASGDSFTGAIVATGTIKDVGEKPNPVGEVKIMNGDEDRTFCYDITKTPGTLTVTPAAASLNAVTIESETVTYNGQNQKLDNASSLITSGTTLYYKERNQGEEAWSTTMPEFKNVGQYIIDVKAVNHNYYDATASATLTIQQRPVVITGDSNEFVYNGEEQKVEGYTWTTETENSGLLKGDTIENVEAIAKSVNVGKNIPGTITASKDVKITSNGEDVTKNYYITTNPGTITINQKAISITSDSAEQKYNGQALIKNSVESDPELVKESQIISYTFTGRQIAIGTSKNTFAASIKDGENDVTRNYNITYNYGTLTVYGEINYNANGGTGSAPEADRYDAGDTYNVKENMFTRAGYTFGSWNTQADGKGTTYAKGSQITSLQNNVTLYAQWIANSDTQYNVATYLEGENGYPTDPTTIVKRSGETDTTVSVTE</sequence>
<dbReference type="InterPro" id="IPR042229">
    <property type="entry name" value="Listeria/Bacterioides_rpt_sf"/>
</dbReference>
<evidence type="ECO:0000313" key="3">
    <source>
        <dbReference type="Proteomes" id="UP000016658"/>
    </source>
</evidence>
<dbReference type="InterPro" id="IPR013378">
    <property type="entry name" value="InlB-like_B-rpt"/>
</dbReference>
<comment type="caution">
    <text evidence="2">The sequence shown here is derived from an EMBL/GenBank/DDBJ whole genome shotgun (WGS) entry which is preliminary data.</text>
</comment>
<comment type="subcellular location">
    <subcellularLocation>
        <location evidence="1">Cell envelope</location>
    </subcellularLocation>
</comment>
<evidence type="ECO:0000313" key="2">
    <source>
        <dbReference type="EMBL" id="ERK42756.1"/>
    </source>
</evidence>
<name>U2PF45_9FIRM</name>
<dbReference type="Pfam" id="PF09479">
    <property type="entry name" value="Flg_new"/>
    <property type="match status" value="3"/>
</dbReference>
<dbReference type="GO" id="GO:0030313">
    <property type="term" value="C:cell envelope"/>
    <property type="evidence" value="ECO:0007669"/>
    <property type="project" value="UniProtKB-SubCell"/>
</dbReference>
<proteinExistence type="predicted"/>
<dbReference type="NCBIfam" id="TIGR02543">
    <property type="entry name" value="List_Bact_rpt"/>
    <property type="match status" value="2"/>
</dbReference>
<dbReference type="HOGENOM" id="CLU_239379_0_0_9"/>
<dbReference type="EMBL" id="AWVI01000078">
    <property type="protein sequence ID" value="ERK42756.1"/>
    <property type="molecule type" value="Genomic_DNA"/>
</dbReference>
<gene>
    <name evidence="2" type="ORF">HMPREF0367_01525</name>
</gene>
<dbReference type="RefSeq" id="WP_148449343.1">
    <property type="nucleotide sequence ID" value="NZ_KI270964.1"/>
</dbReference>
<accession>U2PF45</accession>
<dbReference type="OrthoDB" id="1637925at2"/>
<dbReference type="Proteomes" id="UP000016658">
    <property type="component" value="Unassembled WGS sequence"/>
</dbReference>
<reference evidence="2 3" key="1">
    <citation type="submission" date="2013-06" db="EMBL/GenBank/DDBJ databases">
        <authorList>
            <person name="Weinstock G."/>
            <person name="Sodergren E."/>
            <person name="Lobos E.A."/>
            <person name="Fulton L."/>
            <person name="Fulton R."/>
            <person name="Courtney L."/>
            <person name="Fronick C."/>
            <person name="O'Laughlin M."/>
            <person name="Godfrey J."/>
            <person name="Wilson R.M."/>
            <person name="Miner T."/>
            <person name="Farmer C."/>
            <person name="Delehaunty K."/>
            <person name="Cordes M."/>
            <person name="Minx P."/>
            <person name="Tomlinson C."/>
            <person name="Chen J."/>
            <person name="Wollam A."/>
            <person name="Pepin K.H."/>
            <person name="Bhonagiri V."/>
            <person name="Zhang X."/>
            <person name="Warren W."/>
            <person name="Mitreva M."/>
            <person name="Mardis E.R."/>
            <person name="Wilson R.K."/>
        </authorList>
    </citation>
    <scope>NUCLEOTIDE SEQUENCE [LARGE SCALE GENOMIC DNA]</scope>
    <source>
        <strain evidence="2 3">ATCC 27803</strain>
    </source>
</reference>
<evidence type="ECO:0000256" key="1">
    <source>
        <dbReference type="ARBA" id="ARBA00004196"/>
    </source>
</evidence>